<proteinExistence type="predicted"/>
<dbReference type="InterPro" id="IPR003251">
    <property type="entry name" value="Rr_diiron-bd_dom"/>
</dbReference>
<dbReference type="Gene3D" id="1.20.1260.10">
    <property type="match status" value="1"/>
</dbReference>
<organism evidence="2 3">
    <name type="scientific">Malonomonas rubra DSM 5091</name>
    <dbReference type="NCBI Taxonomy" id="1122189"/>
    <lineage>
        <taxon>Bacteria</taxon>
        <taxon>Pseudomonadati</taxon>
        <taxon>Thermodesulfobacteriota</taxon>
        <taxon>Desulfuromonadia</taxon>
        <taxon>Desulfuromonadales</taxon>
        <taxon>Geopsychrobacteraceae</taxon>
        <taxon>Malonomonas</taxon>
    </lineage>
</organism>
<dbReference type="GO" id="GO:0016491">
    <property type="term" value="F:oxidoreductase activity"/>
    <property type="evidence" value="ECO:0007669"/>
    <property type="project" value="InterPro"/>
</dbReference>
<dbReference type="SUPFAM" id="SSF47240">
    <property type="entry name" value="Ferritin-like"/>
    <property type="match status" value="1"/>
</dbReference>
<name>A0A1M6HDA4_MALRU</name>
<accession>A0A1M6HDA4</accession>
<dbReference type="Pfam" id="PF02915">
    <property type="entry name" value="Rubrerythrin"/>
    <property type="match status" value="1"/>
</dbReference>
<dbReference type="GO" id="GO:0046872">
    <property type="term" value="F:metal ion binding"/>
    <property type="evidence" value="ECO:0007669"/>
    <property type="project" value="InterPro"/>
</dbReference>
<dbReference type="InterPro" id="IPR009078">
    <property type="entry name" value="Ferritin-like_SF"/>
</dbReference>
<evidence type="ECO:0000259" key="1">
    <source>
        <dbReference type="Pfam" id="PF02915"/>
    </source>
</evidence>
<evidence type="ECO:0000313" key="2">
    <source>
        <dbReference type="EMBL" id="SHJ20141.1"/>
    </source>
</evidence>
<dbReference type="CDD" id="cd01045">
    <property type="entry name" value="Ferritin_like_AB"/>
    <property type="match status" value="1"/>
</dbReference>
<dbReference type="STRING" id="1122189.SAMN02745165_01791"/>
<dbReference type="AlphaFoldDB" id="A0A1M6HDA4"/>
<reference evidence="2 3" key="1">
    <citation type="submission" date="2016-11" db="EMBL/GenBank/DDBJ databases">
        <authorList>
            <person name="Jaros S."/>
            <person name="Januszkiewicz K."/>
            <person name="Wedrychowicz H."/>
        </authorList>
    </citation>
    <scope>NUCLEOTIDE SEQUENCE [LARGE SCALE GENOMIC DNA]</scope>
    <source>
        <strain evidence="2 3">DSM 5091</strain>
    </source>
</reference>
<evidence type="ECO:0000313" key="3">
    <source>
        <dbReference type="Proteomes" id="UP000184171"/>
    </source>
</evidence>
<gene>
    <name evidence="2" type="ORF">SAMN02745165_01791</name>
</gene>
<protein>
    <submittedName>
        <fullName evidence="2">Rubrerythrin</fullName>
    </submittedName>
</protein>
<dbReference type="InterPro" id="IPR012347">
    <property type="entry name" value="Ferritin-like"/>
</dbReference>
<feature type="domain" description="Rubrerythrin diiron-binding" evidence="1">
    <location>
        <begin position="9"/>
        <end position="145"/>
    </location>
</feature>
<keyword evidence="3" id="KW-1185">Reference proteome</keyword>
<dbReference type="Proteomes" id="UP000184171">
    <property type="component" value="Unassembled WGS sequence"/>
</dbReference>
<dbReference type="EMBL" id="FQZT01000005">
    <property type="protein sequence ID" value="SHJ20141.1"/>
    <property type="molecule type" value="Genomic_DNA"/>
</dbReference>
<dbReference type="RefSeq" id="WP_161947636.1">
    <property type="nucleotide sequence ID" value="NZ_FQZT01000005.1"/>
</dbReference>
<dbReference type="OrthoDB" id="281675at2"/>
<sequence length="165" mass="19193">MPQEMKHQEALKIAVETEKGLICFYRRAAELVADDGAKQFFSRLAKEKEEQAGKLFRFYKGTEYGSLDEYINSSCTFNAEAMKELNGLEDVSVKERRAREIAMAKEQNLEKTLRSKAKNIIDPGVREIFEQMAKASQHHYEIVESEYARMMRMPHETDINTFVRE</sequence>